<protein>
    <recommendedName>
        <fullName evidence="1">HepT-like domain-containing protein</fullName>
    </recommendedName>
</protein>
<dbReference type="EMBL" id="CP000698">
    <property type="protein sequence ID" value="ABQ27333.1"/>
    <property type="molecule type" value="Genomic_DNA"/>
</dbReference>
<organism evidence="2 3">
    <name type="scientific">Geotalea uraniireducens (strain Rf4)</name>
    <name type="common">Geobacter uraniireducens</name>
    <dbReference type="NCBI Taxonomy" id="351605"/>
    <lineage>
        <taxon>Bacteria</taxon>
        <taxon>Pseudomonadati</taxon>
        <taxon>Thermodesulfobacteriota</taxon>
        <taxon>Desulfuromonadia</taxon>
        <taxon>Geobacterales</taxon>
        <taxon>Geobacteraceae</taxon>
        <taxon>Geotalea</taxon>
    </lineage>
</organism>
<dbReference type="Proteomes" id="UP000006695">
    <property type="component" value="Chromosome"/>
</dbReference>
<feature type="domain" description="HepT-like" evidence="1">
    <location>
        <begin position="47"/>
        <end position="151"/>
    </location>
</feature>
<dbReference type="HOGENOM" id="CLU_131990_0_0_7"/>
<dbReference type="AlphaFoldDB" id="A5G6B5"/>
<dbReference type="Pfam" id="PF20797">
    <property type="entry name" value="HepT-like_2"/>
    <property type="match status" value="1"/>
</dbReference>
<evidence type="ECO:0000259" key="1">
    <source>
        <dbReference type="Pfam" id="PF20797"/>
    </source>
</evidence>
<gene>
    <name evidence="2" type="ordered locus">Gura_3172</name>
</gene>
<name>A5G6B5_GEOUR</name>
<dbReference type="STRING" id="351605.Gura_3172"/>
<dbReference type="OrthoDB" id="9792853at2"/>
<evidence type="ECO:0000313" key="3">
    <source>
        <dbReference type="Proteomes" id="UP000006695"/>
    </source>
</evidence>
<sequence>MKSERLRTLKAELLADMQVLEELEGKYRLVHAKLAAIDPDEFDYVGLAYTIVNLYNLMENYFLRVAKCFENNVDKLYWHKDLIKRMSLEIEGIRPALLQSKDVPLIDELRAFRHVFRHIYQSELDVEKLKLVDGRTPKATEVFKSAHDRFIGKLQQLIDMLDA</sequence>
<dbReference type="KEGG" id="gur:Gura_3172"/>
<dbReference type="InterPro" id="IPR048769">
    <property type="entry name" value="HepT-like_dom"/>
</dbReference>
<evidence type="ECO:0000313" key="2">
    <source>
        <dbReference type="EMBL" id="ABQ27333.1"/>
    </source>
</evidence>
<proteinExistence type="predicted"/>
<dbReference type="RefSeq" id="WP_011939999.1">
    <property type="nucleotide sequence ID" value="NC_009483.1"/>
</dbReference>
<reference evidence="2 3" key="1">
    <citation type="submission" date="2007-05" db="EMBL/GenBank/DDBJ databases">
        <title>Complete sequence of Geobacter uraniireducens Rf4.</title>
        <authorList>
            <consortium name="US DOE Joint Genome Institute"/>
            <person name="Copeland A."/>
            <person name="Lucas S."/>
            <person name="Lapidus A."/>
            <person name="Barry K."/>
            <person name="Detter J.C."/>
            <person name="Glavina del Rio T."/>
            <person name="Hammon N."/>
            <person name="Israni S."/>
            <person name="Dalin E."/>
            <person name="Tice H."/>
            <person name="Pitluck S."/>
            <person name="Chertkov O."/>
            <person name="Brettin T."/>
            <person name="Bruce D."/>
            <person name="Han C."/>
            <person name="Schmutz J."/>
            <person name="Larimer F."/>
            <person name="Land M."/>
            <person name="Hauser L."/>
            <person name="Kyrpides N."/>
            <person name="Mikhailova N."/>
            <person name="Shelobolina E."/>
            <person name="Aklujkar M."/>
            <person name="Lovley D."/>
            <person name="Richardson P."/>
        </authorList>
    </citation>
    <scope>NUCLEOTIDE SEQUENCE [LARGE SCALE GENOMIC DNA]</scope>
    <source>
        <strain evidence="2 3">Rf4</strain>
    </source>
</reference>
<accession>A5G6B5</accession>
<keyword evidence="3" id="KW-1185">Reference proteome</keyword>